<feature type="region of interest" description="Disordered" evidence="8">
    <location>
        <begin position="80"/>
        <end position="197"/>
    </location>
</feature>
<dbReference type="Proteomes" id="UP001233271">
    <property type="component" value="Chromosome 4"/>
</dbReference>
<dbReference type="GeneID" id="85496107"/>
<keyword evidence="7" id="KW-0539">Nucleus</keyword>
<name>A0AA48QWJ9_9TREE</name>
<dbReference type="SUPFAM" id="SSF57701">
    <property type="entry name" value="Zn2/Cys6 DNA-binding domain"/>
    <property type="match status" value="1"/>
</dbReference>
<evidence type="ECO:0000256" key="3">
    <source>
        <dbReference type="ARBA" id="ARBA00022833"/>
    </source>
</evidence>
<feature type="region of interest" description="Disordered" evidence="8">
    <location>
        <begin position="682"/>
        <end position="702"/>
    </location>
</feature>
<evidence type="ECO:0000256" key="5">
    <source>
        <dbReference type="ARBA" id="ARBA00023125"/>
    </source>
</evidence>
<evidence type="ECO:0000256" key="6">
    <source>
        <dbReference type="ARBA" id="ARBA00023163"/>
    </source>
</evidence>
<dbReference type="EMBL" id="AP028215">
    <property type="protein sequence ID" value="BEI92237.1"/>
    <property type="molecule type" value="Genomic_DNA"/>
</dbReference>
<dbReference type="CDD" id="cd00067">
    <property type="entry name" value="GAL4"/>
    <property type="match status" value="1"/>
</dbReference>
<feature type="compositionally biased region" description="Low complexity" evidence="8">
    <location>
        <begin position="88"/>
        <end position="109"/>
    </location>
</feature>
<dbReference type="Gene3D" id="4.10.240.10">
    <property type="entry name" value="Zn(2)-C6 fungal-type DNA-binding domain"/>
    <property type="match status" value="1"/>
</dbReference>
<keyword evidence="3" id="KW-0862">Zinc</keyword>
<dbReference type="Pfam" id="PF04082">
    <property type="entry name" value="Fungal_trans"/>
    <property type="match status" value="1"/>
</dbReference>
<gene>
    <name evidence="10" type="ORF">CcaverHIS019_0410570</name>
</gene>
<evidence type="ECO:0000259" key="9">
    <source>
        <dbReference type="PROSITE" id="PS50048"/>
    </source>
</evidence>
<dbReference type="CDD" id="cd12148">
    <property type="entry name" value="fungal_TF_MHR"/>
    <property type="match status" value="1"/>
</dbReference>
<dbReference type="PANTHER" id="PTHR31313">
    <property type="entry name" value="TY1 ENHANCER ACTIVATOR"/>
    <property type="match status" value="1"/>
</dbReference>
<evidence type="ECO:0000256" key="2">
    <source>
        <dbReference type="ARBA" id="ARBA00022723"/>
    </source>
</evidence>
<keyword evidence="6" id="KW-0804">Transcription</keyword>
<keyword evidence="5" id="KW-0238">DNA-binding</keyword>
<dbReference type="PANTHER" id="PTHR31313:SF81">
    <property type="entry name" value="TY1 ENHANCER ACTIVATOR"/>
    <property type="match status" value="1"/>
</dbReference>
<dbReference type="PROSITE" id="PS00463">
    <property type="entry name" value="ZN2_CY6_FUNGAL_1"/>
    <property type="match status" value="1"/>
</dbReference>
<dbReference type="GO" id="GO:0008270">
    <property type="term" value="F:zinc ion binding"/>
    <property type="evidence" value="ECO:0007669"/>
    <property type="project" value="InterPro"/>
</dbReference>
<dbReference type="SMART" id="SM00066">
    <property type="entry name" value="GAL4"/>
    <property type="match status" value="1"/>
</dbReference>
<evidence type="ECO:0000256" key="8">
    <source>
        <dbReference type="SAM" id="MobiDB-lite"/>
    </source>
</evidence>
<evidence type="ECO:0000313" key="10">
    <source>
        <dbReference type="EMBL" id="BEI92237.1"/>
    </source>
</evidence>
<dbReference type="RefSeq" id="XP_060457502.1">
    <property type="nucleotide sequence ID" value="XM_060600960.1"/>
</dbReference>
<keyword evidence="4" id="KW-0805">Transcription regulation</keyword>
<dbReference type="GO" id="GO:0000981">
    <property type="term" value="F:DNA-binding transcription factor activity, RNA polymerase II-specific"/>
    <property type="evidence" value="ECO:0007669"/>
    <property type="project" value="InterPro"/>
</dbReference>
<dbReference type="InterPro" id="IPR007219">
    <property type="entry name" value="XnlR_reg_dom"/>
</dbReference>
<evidence type="ECO:0000256" key="7">
    <source>
        <dbReference type="ARBA" id="ARBA00023242"/>
    </source>
</evidence>
<protein>
    <recommendedName>
        <fullName evidence="9">Zn(2)-C6 fungal-type domain-containing protein</fullName>
    </recommendedName>
</protein>
<feature type="compositionally biased region" description="Polar residues" evidence="8">
    <location>
        <begin position="166"/>
        <end position="191"/>
    </location>
</feature>
<dbReference type="KEGG" id="ccac:CcaHIS019_0410570"/>
<dbReference type="SMART" id="SM00906">
    <property type="entry name" value="Fungal_trans"/>
    <property type="match status" value="1"/>
</dbReference>
<dbReference type="Pfam" id="PF00172">
    <property type="entry name" value="Zn_clus"/>
    <property type="match status" value="1"/>
</dbReference>
<dbReference type="InterPro" id="IPR051615">
    <property type="entry name" value="Transcr_Regulatory_Elem"/>
</dbReference>
<feature type="domain" description="Zn(2)-C6 fungal-type" evidence="9">
    <location>
        <begin position="17"/>
        <end position="47"/>
    </location>
</feature>
<dbReference type="PROSITE" id="PS50048">
    <property type="entry name" value="ZN2_CY6_FUNGAL_2"/>
    <property type="match status" value="1"/>
</dbReference>
<evidence type="ECO:0000256" key="1">
    <source>
        <dbReference type="ARBA" id="ARBA00004123"/>
    </source>
</evidence>
<reference evidence="10" key="1">
    <citation type="journal article" date="2023" name="BMC Genomics">
        <title>Chromosome-level genome assemblies of Cutaneotrichosporon spp. (Trichosporonales, Basidiomycota) reveal imbalanced evolution between nucleotide sequences and chromosome synteny.</title>
        <authorList>
            <person name="Kobayashi Y."/>
            <person name="Kayamori A."/>
            <person name="Aoki K."/>
            <person name="Shiwa Y."/>
            <person name="Matsutani M."/>
            <person name="Fujita N."/>
            <person name="Sugita T."/>
            <person name="Iwasaki W."/>
            <person name="Tanaka N."/>
            <person name="Takashima M."/>
        </authorList>
    </citation>
    <scope>NUCLEOTIDE SEQUENCE</scope>
    <source>
        <strain evidence="10">HIS019</strain>
    </source>
</reference>
<dbReference type="AlphaFoldDB" id="A0AA48QWJ9"/>
<dbReference type="InterPro" id="IPR036864">
    <property type="entry name" value="Zn2-C6_fun-type_DNA-bd_sf"/>
</dbReference>
<dbReference type="InterPro" id="IPR001138">
    <property type="entry name" value="Zn2Cys6_DnaBD"/>
</dbReference>
<proteinExistence type="predicted"/>
<dbReference type="GO" id="GO:0003677">
    <property type="term" value="F:DNA binding"/>
    <property type="evidence" value="ECO:0007669"/>
    <property type="project" value="UniProtKB-KW"/>
</dbReference>
<keyword evidence="11" id="KW-1185">Reference proteome</keyword>
<dbReference type="GO" id="GO:0005634">
    <property type="term" value="C:nucleus"/>
    <property type="evidence" value="ECO:0007669"/>
    <property type="project" value="UniProtKB-SubCell"/>
</dbReference>
<evidence type="ECO:0000313" key="11">
    <source>
        <dbReference type="Proteomes" id="UP001233271"/>
    </source>
</evidence>
<evidence type="ECO:0000256" key="4">
    <source>
        <dbReference type="ARBA" id="ARBA00023015"/>
    </source>
</evidence>
<organism evidence="10 11">
    <name type="scientific">Cutaneotrichosporon cavernicola</name>
    <dbReference type="NCBI Taxonomy" id="279322"/>
    <lineage>
        <taxon>Eukaryota</taxon>
        <taxon>Fungi</taxon>
        <taxon>Dikarya</taxon>
        <taxon>Basidiomycota</taxon>
        <taxon>Agaricomycotina</taxon>
        <taxon>Tremellomycetes</taxon>
        <taxon>Trichosporonales</taxon>
        <taxon>Trichosporonaceae</taxon>
        <taxon>Cutaneotrichosporon</taxon>
    </lineage>
</organism>
<sequence>MSSPRSPPKRRHNVSQACINCRQRKKKCDGRPPVCSSCAAYKDDCVWTTKTDWRRAVSRTEANLLRQRVDELEAQLRIQNAGQKDGGSSTDPSSYQPSSSQQSHAPRPQDIAGPNQQAYFEQSHGVSGPFPPVGAGVSFRPDMGVGQAGPSGLAPPRPNMGRSTEGVPQSTSISPRTQASRSGASSTNPQVQPLDLHGDIDDMMVQDERGRLRLHGPQSAFRHSRMPEPASEQRQEQAGFARFLPDFFFTREQHDIALDRFLRYFGCWAQRVTPHLFYRDMEIAQWTEVSELPVMAPNYSPLLHNYALAVGLAFSDEEHLRAQSTRRLFAKEGDSTLERECSTPCVGTVQGLAVRASWASTMGDYSLGWVHQGLATRVCYALGLNVDTSSLVAKGKLDHESAVQRNVTFWTCYCQETLWSQYIGRKPVLMEYSVPLPTADPATDATLWMWPLGAHQALAPQKSYLSTAFIHTVILIQACTEITRTMYAGRADKSALVENGTVERFSDTLDRILEDLPSELSVDPTKPDPVLPHILMVHLTFSWTVVLLYQPFSQVTRAVPDGDFERIGLIAMTRCHQAALRIVQLAAVWDEQHSLRFTPPTLSAIIYSAGTSFLLAAAQAGLPSQTAAAMQKVHDCLGFLEEIGRTWKAGRQQAAVLRGLLNECAQATRQVPALLGIERGWDGPQTEQPSYHEPEPGWTAGGDDSFDDFVRSLLDQQTFPLAGYDSMPMNGFLN</sequence>
<accession>A0AA48QWJ9</accession>
<keyword evidence="2" id="KW-0479">Metal-binding</keyword>
<dbReference type="GO" id="GO:0006351">
    <property type="term" value="P:DNA-templated transcription"/>
    <property type="evidence" value="ECO:0007669"/>
    <property type="project" value="InterPro"/>
</dbReference>
<comment type="subcellular location">
    <subcellularLocation>
        <location evidence="1">Nucleus</location>
    </subcellularLocation>
</comment>